<evidence type="ECO:0008006" key="4">
    <source>
        <dbReference type="Google" id="ProtNLM"/>
    </source>
</evidence>
<protein>
    <recommendedName>
        <fullName evidence="4">CHASE3 domain-containing protein</fullName>
    </recommendedName>
</protein>
<evidence type="ECO:0000313" key="3">
    <source>
        <dbReference type="Proteomes" id="UP001202134"/>
    </source>
</evidence>
<sequence>MNQQLKWYQLTVIFSLLFSLMGFSYNVWRMEITEHNSNVRTASFEMLLELAQLQQLVYAAYYDQDLKLGNPRVGWVKVGLIEDLSSLTGKPVIEQSQQLTQVWTTQWQNMPENEAAANQIIEQVDSVRAEIKILLVSLN</sequence>
<proteinExistence type="predicted"/>
<keyword evidence="3" id="KW-1185">Reference proteome</keyword>
<dbReference type="EMBL" id="JAKIKU010000004">
    <property type="protein sequence ID" value="MCL1045640.1"/>
    <property type="molecule type" value="Genomic_DNA"/>
</dbReference>
<feature type="transmembrane region" description="Helical" evidence="1">
    <location>
        <begin position="7"/>
        <end position="28"/>
    </location>
</feature>
<name>A0ABT0KP65_9GAMM</name>
<organism evidence="2 3">
    <name type="scientific">Shewanella electrodiphila</name>
    <dbReference type="NCBI Taxonomy" id="934143"/>
    <lineage>
        <taxon>Bacteria</taxon>
        <taxon>Pseudomonadati</taxon>
        <taxon>Pseudomonadota</taxon>
        <taxon>Gammaproteobacteria</taxon>
        <taxon>Alteromonadales</taxon>
        <taxon>Shewanellaceae</taxon>
        <taxon>Shewanella</taxon>
    </lineage>
</organism>
<dbReference type="Proteomes" id="UP001202134">
    <property type="component" value="Unassembled WGS sequence"/>
</dbReference>
<comment type="caution">
    <text evidence="2">The sequence shown here is derived from an EMBL/GenBank/DDBJ whole genome shotgun (WGS) entry which is preliminary data.</text>
</comment>
<evidence type="ECO:0000313" key="2">
    <source>
        <dbReference type="EMBL" id="MCL1045640.1"/>
    </source>
</evidence>
<accession>A0ABT0KP65</accession>
<reference evidence="2 3" key="1">
    <citation type="submission" date="2022-01" db="EMBL/GenBank/DDBJ databases">
        <title>Whole genome-based taxonomy of the Shewanellaceae.</title>
        <authorList>
            <person name="Martin-Rodriguez A.J."/>
        </authorList>
    </citation>
    <scope>NUCLEOTIDE SEQUENCE [LARGE SCALE GENOMIC DNA]</scope>
    <source>
        <strain evidence="2 3">DSM 24955</strain>
    </source>
</reference>
<keyword evidence="1" id="KW-1133">Transmembrane helix</keyword>
<keyword evidence="1" id="KW-0812">Transmembrane</keyword>
<gene>
    <name evidence="2" type="ORF">L2737_09905</name>
</gene>
<evidence type="ECO:0000256" key="1">
    <source>
        <dbReference type="SAM" id="Phobius"/>
    </source>
</evidence>
<keyword evidence="1" id="KW-0472">Membrane</keyword>
<dbReference type="RefSeq" id="WP_248955623.1">
    <property type="nucleotide sequence ID" value="NZ_JAKIKU010000004.1"/>
</dbReference>